<keyword evidence="2" id="KW-0677">Repeat</keyword>
<dbReference type="AlphaFoldDB" id="G0QQK4"/>
<dbReference type="InterPro" id="IPR006652">
    <property type="entry name" value="Kelch_1"/>
</dbReference>
<keyword evidence="1" id="KW-0880">Kelch repeat</keyword>
<dbReference type="SUPFAM" id="SSF117281">
    <property type="entry name" value="Kelch motif"/>
    <property type="match status" value="1"/>
</dbReference>
<evidence type="ECO:0000256" key="2">
    <source>
        <dbReference type="ARBA" id="ARBA00022737"/>
    </source>
</evidence>
<evidence type="ECO:0000256" key="1">
    <source>
        <dbReference type="ARBA" id="ARBA00022441"/>
    </source>
</evidence>
<dbReference type="GeneID" id="14908659"/>
<proteinExistence type="predicted"/>
<accession>G0QQK4</accession>
<evidence type="ECO:0000313" key="3">
    <source>
        <dbReference type="EMBL" id="EGR32498.1"/>
    </source>
</evidence>
<dbReference type="PANTHER" id="PTHR46260:SF3">
    <property type="entry name" value="RING-TYPE DOMAIN-CONTAINING PROTEIN"/>
    <property type="match status" value="1"/>
</dbReference>
<protein>
    <submittedName>
        <fullName evidence="3">Kelch motif family protein, putative</fullName>
    </submittedName>
</protein>
<dbReference type="InterPro" id="IPR015915">
    <property type="entry name" value="Kelch-typ_b-propeller"/>
</dbReference>
<dbReference type="eggNOG" id="KOG4441">
    <property type="taxonomic scope" value="Eukaryota"/>
</dbReference>
<dbReference type="InterPro" id="IPR051746">
    <property type="entry name" value="Kelch_domain_containing_8"/>
</dbReference>
<sequence>MKYSFEEEKMLFLEKMNIGRSSHSMVFLNDFIYVIGGFDENNQMTKQCEKFSLKNFKWDLAPSLNFGCASSAVCAFQNKFLFKFGGIGEDLQLSPYIECFDQERNSWVLLDPKIEKVPLNEFALLSSSSCVQINSNDILIFGGYFEDNTASNICFVFQVSDNVICFDGVQQLPIAEGFWNNNPVVCDGKVYAVQNVAAENSNNCIENERKVLTFFNGNWNIIC</sequence>
<dbReference type="OrthoDB" id="283842at2759"/>
<dbReference type="PANTHER" id="PTHR46260">
    <property type="entry name" value="RING-TYPE DOMAIN-CONTAINING PROTEIN"/>
    <property type="match status" value="1"/>
</dbReference>
<reference evidence="3 4" key="1">
    <citation type="submission" date="2011-07" db="EMBL/GenBank/DDBJ databases">
        <authorList>
            <person name="Coyne R."/>
            <person name="Brami D."/>
            <person name="Johnson J."/>
            <person name="Hostetler J."/>
            <person name="Hannick L."/>
            <person name="Clark T."/>
            <person name="Cassidy-Hanley D."/>
            <person name="Inman J."/>
        </authorList>
    </citation>
    <scope>NUCLEOTIDE SEQUENCE [LARGE SCALE GENOMIC DNA]</scope>
    <source>
        <strain evidence="3 4">G5</strain>
    </source>
</reference>
<dbReference type="Pfam" id="PF01344">
    <property type="entry name" value="Kelch_1"/>
    <property type="match status" value="1"/>
</dbReference>
<organism evidence="3 4">
    <name type="scientific">Ichthyophthirius multifiliis</name>
    <name type="common">White spot disease agent</name>
    <name type="synonym">Ich</name>
    <dbReference type="NCBI Taxonomy" id="5932"/>
    <lineage>
        <taxon>Eukaryota</taxon>
        <taxon>Sar</taxon>
        <taxon>Alveolata</taxon>
        <taxon>Ciliophora</taxon>
        <taxon>Intramacronucleata</taxon>
        <taxon>Oligohymenophorea</taxon>
        <taxon>Hymenostomatida</taxon>
        <taxon>Ophryoglenina</taxon>
        <taxon>Ichthyophthirius</taxon>
    </lineage>
</organism>
<name>G0QQK4_ICHMU</name>
<gene>
    <name evidence="3" type="ORF">IMG5_080780</name>
</gene>
<dbReference type="InParanoid" id="G0QQK4"/>
<evidence type="ECO:0000313" key="4">
    <source>
        <dbReference type="Proteomes" id="UP000008983"/>
    </source>
</evidence>
<dbReference type="STRING" id="857967.G0QQK4"/>
<dbReference type="RefSeq" id="XP_004036484.1">
    <property type="nucleotide sequence ID" value="XM_004036436.1"/>
</dbReference>
<dbReference type="Gene3D" id="2.120.10.80">
    <property type="entry name" value="Kelch-type beta propeller"/>
    <property type="match status" value="1"/>
</dbReference>
<keyword evidence="4" id="KW-1185">Reference proteome</keyword>
<dbReference type="Proteomes" id="UP000008983">
    <property type="component" value="Unassembled WGS sequence"/>
</dbReference>
<dbReference type="EMBL" id="GL983654">
    <property type="protein sequence ID" value="EGR32498.1"/>
    <property type="molecule type" value="Genomic_DNA"/>
</dbReference>
<dbReference type="SMART" id="SM00612">
    <property type="entry name" value="Kelch"/>
    <property type="match status" value="1"/>
</dbReference>